<reference evidence="1" key="2">
    <citation type="submission" date="2023-02" db="EMBL/GenBank/DDBJ databases">
        <authorList>
            <person name="Swenson N.G."/>
            <person name="Wegrzyn J.L."/>
            <person name="Mcevoy S.L."/>
        </authorList>
    </citation>
    <scope>NUCLEOTIDE SEQUENCE</scope>
    <source>
        <strain evidence="1">91603</strain>
        <tissue evidence="1">Leaf</tissue>
    </source>
</reference>
<evidence type="ECO:0000313" key="2">
    <source>
        <dbReference type="Proteomes" id="UP001064489"/>
    </source>
</evidence>
<dbReference type="AlphaFoldDB" id="A0AAD5IUZ8"/>
<sequence>MVLAVCSLREEASMSMEVVFILLVQTLSSCNCSLDFTRTFRGFHFSGANTLRLLCNCFLVRNTPVYLNDLMDSSRGRKSVVFKQAIMAYNSNFAFTSMETKVKSILKVSD</sequence>
<comment type="caution">
    <text evidence="1">The sequence shown here is derived from an EMBL/GenBank/DDBJ whole genome shotgun (WGS) entry which is preliminary data.</text>
</comment>
<evidence type="ECO:0000313" key="1">
    <source>
        <dbReference type="EMBL" id="KAI9177512.1"/>
    </source>
</evidence>
<name>A0AAD5IUZ8_ACENE</name>
<dbReference type="EMBL" id="JAJSOW010000102">
    <property type="protein sequence ID" value="KAI9177512.1"/>
    <property type="molecule type" value="Genomic_DNA"/>
</dbReference>
<keyword evidence="2" id="KW-1185">Reference proteome</keyword>
<reference evidence="1" key="1">
    <citation type="journal article" date="2022" name="Plant J.">
        <title>Strategies of tolerance reflected in two North American maple genomes.</title>
        <authorList>
            <person name="McEvoy S.L."/>
            <person name="Sezen U.U."/>
            <person name="Trouern-Trend A."/>
            <person name="McMahon S.M."/>
            <person name="Schaberg P.G."/>
            <person name="Yang J."/>
            <person name="Wegrzyn J.L."/>
            <person name="Swenson N.G."/>
        </authorList>
    </citation>
    <scope>NUCLEOTIDE SEQUENCE</scope>
    <source>
        <strain evidence="1">91603</strain>
    </source>
</reference>
<gene>
    <name evidence="1" type="ORF">LWI28_016148</name>
</gene>
<proteinExistence type="predicted"/>
<dbReference type="Proteomes" id="UP001064489">
    <property type="component" value="Chromosome 5"/>
</dbReference>
<accession>A0AAD5IUZ8</accession>
<protein>
    <submittedName>
        <fullName evidence="1">Uncharacterized protein</fullName>
    </submittedName>
</protein>
<organism evidence="1 2">
    <name type="scientific">Acer negundo</name>
    <name type="common">Box elder</name>
    <dbReference type="NCBI Taxonomy" id="4023"/>
    <lineage>
        <taxon>Eukaryota</taxon>
        <taxon>Viridiplantae</taxon>
        <taxon>Streptophyta</taxon>
        <taxon>Embryophyta</taxon>
        <taxon>Tracheophyta</taxon>
        <taxon>Spermatophyta</taxon>
        <taxon>Magnoliopsida</taxon>
        <taxon>eudicotyledons</taxon>
        <taxon>Gunneridae</taxon>
        <taxon>Pentapetalae</taxon>
        <taxon>rosids</taxon>
        <taxon>malvids</taxon>
        <taxon>Sapindales</taxon>
        <taxon>Sapindaceae</taxon>
        <taxon>Hippocastanoideae</taxon>
        <taxon>Acereae</taxon>
        <taxon>Acer</taxon>
    </lineage>
</organism>